<feature type="transmembrane region" description="Helical" evidence="2">
    <location>
        <begin position="94"/>
        <end position="120"/>
    </location>
</feature>
<keyword evidence="2" id="KW-0812">Transmembrane</keyword>
<name>A0ABT1U7X8_9GAMM</name>
<feature type="region of interest" description="Disordered" evidence="1">
    <location>
        <begin position="208"/>
        <end position="239"/>
    </location>
</feature>
<dbReference type="Pfam" id="PF09990">
    <property type="entry name" value="DUF2231"/>
    <property type="match status" value="1"/>
</dbReference>
<dbReference type="Proteomes" id="UP001524586">
    <property type="component" value="Unassembled WGS sequence"/>
</dbReference>
<accession>A0ABT1U7X8</accession>
<evidence type="ECO:0000256" key="2">
    <source>
        <dbReference type="SAM" id="Phobius"/>
    </source>
</evidence>
<evidence type="ECO:0000313" key="5">
    <source>
        <dbReference type="Proteomes" id="UP001524586"/>
    </source>
</evidence>
<reference evidence="4 5" key="1">
    <citation type="submission" date="2022-07" db="EMBL/GenBank/DDBJ databases">
        <title>Methylomonas rivi sp. nov., Methylomonas rosea sp. nov., Methylomonas aureus sp. nov. and Methylomonas subterranea sp. nov., four novel methanotrophs isolated from a freshwater creek and the deep terrestrial subsurface.</title>
        <authorList>
            <person name="Abin C."/>
            <person name="Sankaranarayanan K."/>
            <person name="Garner C."/>
            <person name="Sindelar R."/>
            <person name="Kotary K."/>
            <person name="Garner R."/>
            <person name="Barclay S."/>
            <person name="Lawson P."/>
            <person name="Krumholz L."/>
        </authorList>
    </citation>
    <scope>NUCLEOTIDE SEQUENCE [LARGE SCALE GENOMIC DNA]</scope>
    <source>
        <strain evidence="4 5">WSC-6</strain>
    </source>
</reference>
<dbReference type="EMBL" id="JANIBK010000112">
    <property type="protein sequence ID" value="MCQ8129954.1"/>
    <property type="molecule type" value="Genomic_DNA"/>
</dbReference>
<feature type="compositionally biased region" description="Basic and acidic residues" evidence="1">
    <location>
        <begin position="208"/>
        <end position="220"/>
    </location>
</feature>
<dbReference type="InterPro" id="IPR019251">
    <property type="entry name" value="DUF2231_TM"/>
</dbReference>
<dbReference type="RefSeq" id="WP_256616382.1">
    <property type="nucleotide sequence ID" value="NZ_JANIBK010000112.1"/>
</dbReference>
<keyword evidence="2" id="KW-1133">Transmembrane helix</keyword>
<feature type="transmembrane region" description="Helical" evidence="2">
    <location>
        <begin position="132"/>
        <end position="150"/>
    </location>
</feature>
<gene>
    <name evidence="4" type="ORF">NP596_15950</name>
</gene>
<keyword evidence="5" id="KW-1185">Reference proteome</keyword>
<keyword evidence="2" id="KW-0472">Membrane</keyword>
<evidence type="ECO:0000259" key="3">
    <source>
        <dbReference type="Pfam" id="PF09990"/>
    </source>
</evidence>
<sequence>MFDLTENMLFSVHGGADSGGGAAGALADLLSFMEGLLALSPSALFAELMPGLSALDNPHPLLVHFPIALLTLFFLLDAAGTLADKADWRRAAGWFLYFGAVFSGFTVAAGLIAAGAVAHGGDVHEIMENHEHLGISVFALASVLAVWRWLAKGRLAGPANTLYLLCAAILAVLLTFTADLGGLMVYKYGVAVEPVAVMNKAAAALHQHGEAAAEPDADRVTEDEDEEPEHSHDHHGHSH</sequence>
<feature type="domain" description="DUF2231" evidence="3">
    <location>
        <begin position="59"/>
        <end position="193"/>
    </location>
</feature>
<feature type="transmembrane region" description="Helical" evidence="2">
    <location>
        <begin position="61"/>
        <end position="82"/>
    </location>
</feature>
<comment type="caution">
    <text evidence="4">The sequence shown here is derived from an EMBL/GenBank/DDBJ whole genome shotgun (WGS) entry which is preliminary data.</text>
</comment>
<evidence type="ECO:0000256" key="1">
    <source>
        <dbReference type="SAM" id="MobiDB-lite"/>
    </source>
</evidence>
<proteinExistence type="predicted"/>
<feature type="transmembrane region" description="Helical" evidence="2">
    <location>
        <begin position="162"/>
        <end position="186"/>
    </location>
</feature>
<protein>
    <submittedName>
        <fullName evidence="4">DUF2231 domain-containing protein</fullName>
    </submittedName>
</protein>
<organism evidence="4 5">
    <name type="scientific">Methylomonas rivi</name>
    <dbReference type="NCBI Taxonomy" id="2952226"/>
    <lineage>
        <taxon>Bacteria</taxon>
        <taxon>Pseudomonadati</taxon>
        <taxon>Pseudomonadota</taxon>
        <taxon>Gammaproteobacteria</taxon>
        <taxon>Methylococcales</taxon>
        <taxon>Methylococcaceae</taxon>
        <taxon>Methylomonas</taxon>
    </lineage>
</organism>
<evidence type="ECO:0000313" key="4">
    <source>
        <dbReference type="EMBL" id="MCQ8129954.1"/>
    </source>
</evidence>